<keyword evidence="4" id="KW-1185">Reference proteome</keyword>
<protein>
    <recommendedName>
        <fullName evidence="5">RNA polymerase I-specific transcription initiation factor RRN3</fullName>
    </recommendedName>
</protein>
<dbReference type="PANTHER" id="PTHR12790">
    <property type="entry name" value="TRANSCRIPTION INITIATION FACTOR IA RRN3"/>
    <property type="match status" value="1"/>
</dbReference>
<sequence>MRSPRKSSQTFQNQTKPYVWSLVFENFIKIDVELQNQIDEVDDDDLTEALGLDDSDNDEDASGSDDDDDDDGDDDDDDDDDVNDDDDDEGTDDEDEETNQAVSENENKNSNTTNPQKLKMVEDEIIESDNETDYTNGNGSSKVIKKVAFTEEAGKDDDEFDDEMLDSEAEYTIELESLSELSAKLDTLLSYLLSYLRPNLSIDSLESGLGIPIFSALTSAFRSMILPTHGTKATQYIIFYAAQQQPELIDAFLVSLFEIIFSADKRSNFTGSNISALSGSSSIGSTSNQNARITGIQYIASFVARAKKLSDTQIVSVVTFLVDYCTAYMEEHETDDDDDTSSNKNGTGRNKNSHKKSADSSSRLKNPNDTKRKDFNPMKHTLFYSLVQALMYIVCFRKNSLREPDYPNSNTNLPTESSKGTGWAAALDKFFTRVIVSKYDPLRWCNETVVLIFSRVAQSEGICYTWSVVERIRRERVGRVNTDKNHEQKEVKEFQDSTAISGSNVTMGTQSSMRATQEFLDLVAFFPFDPLLLKKSRQIVQDTYVEWDNGDDDDNEESD</sequence>
<accession>A0A1Q2YDN8</accession>
<feature type="region of interest" description="Disordered" evidence="2">
    <location>
        <begin position="332"/>
        <end position="374"/>
    </location>
</feature>
<dbReference type="GO" id="GO:0006361">
    <property type="term" value="P:transcription initiation at RNA polymerase I promoter"/>
    <property type="evidence" value="ECO:0007669"/>
    <property type="project" value="InterPro"/>
</dbReference>
<organism evidence="3 4">
    <name type="scientific">Pichia membranifaciens</name>
    <dbReference type="NCBI Taxonomy" id="4926"/>
    <lineage>
        <taxon>Eukaryota</taxon>
        <taxon>Fungi</taxon>
        <taxon>Dikarya</taxon>
        <taxon>Ascomycota</taxon>
        <taxon>Saccharomycotina</taxon>
        <taxon>Pichiomycetes</taxon>
        <taxon>Pichiales</taxon>
        <taxon>Pichiaceae</taxon>
        <taxon>Pichia</taxon>
    </lineage>
</organism>
<dbReference type="EMBL" id="BDGI01000042">
    <property type="protein sequence ID" value="GAV27686.1"/>
    <property type="molecule type" value="Genomic_DNA"/>
</dbReference>
<comment type="caution">
    <text evidence="3">The sequence shown here is derived from an EMBL/GenBank/DDBJ whole genome shotgun (WGS) entry which is preliminary data.</text>
</comment>
<dbReference type="OrthoDB" id="26970at2759"/>
<reference evidence="3 4" key="1">
    <citation type="submission" date="2016-08" db="EMBL/GenBank/DDBJ databases">
        <title>Whole genome shotgun sequence of Pichia membranifaciens KS47-1.</title>
        <authorList>
            <person name="Konishi M."/>
            <person name="Ishida M."/>
            <person name="Arakawa T."/>
            <person name="Kato Y."/>
            <person name="Horiuchi J."/>
        </authorList>
    </citation>
    <scope>NUCLEOTIDE SEQUENCE [LARGE SCALE GENOMIC DNA]</scope>
    <source>
        <strain evidence="3 4">KS47-1</strain>
    </source>
</reference>
<dbReference type="Pfam" id="PF05327">
    <property type="entry name" value="RRN3"/>
    <property type="match status" value="1"/>
</dbReference>
<dbReference type="AlphaFoldDB" id="A0A1Q2YDN8"/>
<evidence type="ECO:0000313" key="4">
    <source>
        <dbReference type="Proteomes" id="UP000186136"/>
    </source>
</evidence>
<dbReference type="InterPro" id="IPR007991">
    <property type="entry name" value="RNA_pol_I_trans_ini_fac_RRN3"/>
</dbReference>
<name>A0A1Q2YDN8_9ASCO</name>
<feature type="compositionally biased region" description="Acidic residues" evidence="2">
    <location>
        <begin position="39"/>
        <end position="98"/>
    </location>
</feature>
<dbReference type="GO" id="GO:0001042">
    <property type="term" value="F:RNA polymerase I core binding"/>
    <property type="evidence" value="ECO:0007669"/>
    <property type="project" value="TreeGrafter"/>
</dbReference>
<evidence type="ECO:0000313" key="3">
    <source>
        <dbReference type="EMBL" id="GAV27686.1"/>
    </source>
</evidence>
<dbReference type="GO" id="GO:0005634">
    <property type="term" value="C:nucleus"/>
    <property type="evidence" value="ECO:0007669"/>
    <property type="project" value="TreeGrafter"/>
</dbReference>
<comment type="similarity">
    <text evidence="1">Belongs to the RRN3 family.</text>
</comment>
<evidence type="ECO:0000256" key="2">
    <source>
        <dbReference type="SAM" id="MobiDB-lite"/>
    </source>
</evidence>
<dbReference type="GO" id="GO:0001181">
    <property type="term" value="F:RNA polymerase I general transcription initiation factor activity"/>
    <property type="evidence" value="ECO:0007669"/>
    <property type="project" value="InterPro"/>
</dbReference>
<dbReference type="PANTHER" id="PTHR12790:SF0">
    <property type="entry name" value="RNA POLYMERASE I-SPECIFIC TRANSCRIPTION INITIATION FACTOR RRN3-RELATED"/>
    <property type="match status" value="1"/>
</dbReference>
<evidence type="ECO:0000256" key="1">
    <source>
        <dbReference type="ARBA" id="ARBA00010098"/>
    </source>
</evidence>
<dbReference type="Proteomes" id="UP000186136">
    <property type="component" value="Unassembled WGS sequence"/>
</dbReference>
<gene>
    <name evidence="3" type="ORF">PMKS-001154</name>
</gene>
<feature type="region of interest" description="Disordered" evidence="2">
    <location>
        <begin position="38"/>
        <end position="119"/>
    </location>
</feature>
<proteinExistence type="inferred from homology"/>
<evidence type="ECO:0008006" key="5">
    <source>
        <dbReference type="Google" id="ProtNLM"/>
    </source>
</evidence>